<keyword evidence="1" id="KW-0596">Phosphopantetheine</keyword>
<accession>A0A1V6TZY3</accession>
<dbReference type="Gene3D" id="3.40.50.12780">
    <property type="entry name" value="N-terminal domain of ligase-like"/>
    <property type="match status" value="1"/>
</dbReference>
<dbReference type="GO" id="GO:0044550">
    <property type="term" value="P:secondary metabolite biosynthetic process"/>
    <property type="evidence" value="ECO:0007669"/>
    <property type="project" value="UniProtKB-ARBA"/>
</dbReference>
<sequence>MVSEYPRKVALKESNGKEYSYIQLQERIGALAVKLLDYGVHFGARVAVFLSPSADWVCSLFAILRIGATYIPLDRKVGLERLASIVSNAQPFAVIFDSTTAADLASLSTEARCVDITHLRLDTGTLPPNMAVPDHSAMVMYTSGSTGVPKGISIRHSAYTRHLQAFCGTWDIKHAEETILHQSSYAWDMSVFQIFMSAYIGGTLVIANNFQRGDPVAISHLIALQGVTITCATPTEYLTWLRHSETDLRASRLKMAISGGEFIPSTLARELRSLGKADLKLINAYGPAEITFCCSYANIAYMEAGSSLEQLHCGLQTLPNYSITIVDDHMMPVPLGVPGEILVGGLGVAQGYLDSDLTKEKFIPDHHATRYFKDNNWDTVHRTGDRGKLTREHGLILLGRLSGDNQVKLNGIRINLEEIEHAILATSKGAISQAVVSSRNVNPTHGDSELILIAFVVMDKPFQGSAHLGQTLIKDLPLPSFMRPAAMVPVSSLPQNASGKMDRLAISRLTIPNTTSGSRSDVPLSLEDNLRDLWKEVIPHEIFSLYSVDSNSDFFHVGGSSLSLVSLQSLIAKNFEISVPLYQLFEASTLRGMAQRLHKLSSGSSPSIDWEAEVQDIVNSVSYQPSTTGTSLPVPEGTKTVILTGATGFIGREILRRLVASDSVRMVYCIAVRKPRESLPVLFKDPKVQIYHGDLGLPRLGLSTADASMIFGFADLVIHNGADVSFMKTYKSLKLTNIASTVELIKLSIPRRVKFHFVSSASVTRLTSLEKFGQASVASYPPPSSFDDGYTAMKWVSEVFLERISRKLNLSVYIHRPSSVTGDDAPDLDLMANVLKYCQRTRMMPESGSWSGTFDLISVENVGSQIVETALGSTQSYADVQSGETRFIHECGDIQLAPSQLKSFLELKTGNQFETIPLNDWIGHAERAGMSTLIGVYLHQASGEVFLLPRLIK</sequence>
<dbReference type="AlphaFoldDB" id="A0A1V6TZY3"/>
<dbReference type="InterPro" id="IPR042099">
    <property type="entry name" value="ANL_N_sf"/>
</dbReference>
<dbReference type="STRING" id="303698.A0A1V6TZY3"/>
<dbReference type="InterPro" id="IPR036736">
    <property type="entry name" value="ACP-like_sf"/>
</dbReference>
<dbReference type="PANTHER" id="PTHR44845">
    <property type="entry name" value="CARRIER DOMAIN-CONTAINING PROTEIN"/>
    <property type="match status" value="1"/>
</dbReference>
<dbReference type="SUPFAM" id="SSF47336">
    <property type="entry name" value="ACP-like"/>
    <property type="match status" value="1"/>
</dbReference>
<dbReference type="SMART" id="SM00823">
    <property type="entry name" value="PKS_PP"/>
    <property type="match status" value="1"/>
</dbReference>
<keyword evidence="2" id="KW-0597">Phosphoprotein</keyword>
<dbReference type="Proteomes" id="UP000191285">
    <property type="component" value="Unassembled WGS sequence"/>
</dbReference>
<dbReference type="Gene3D" id="3.40.50.720">
    <property type="entry name" value="NAD(P)-binding Rossmann-like Domain"/>
    <property type="match status" value="1"/>
</dbReference>
<dbReference type="PROSITE" id="PS00455">
    <property type="entry name" value="AMP_BINDING"/>
    <property type="match status" value="1"/>
</dbReference>
<proteinExistence type="predicted"/>
<dbReference type="SUPFAM" id="SSF56801">
    <property type="entry name" value="Acetyl-CoA synthetase-like"/>
    <property type="match status" value="1"/>
</dbReference>
<dbReference type="Pfam" id="PF00501">
    <property type="entry name" value="AMP-binding"/>
    <property type="match status" value="1"/>
</dbReference>
<organism evidence="4 5">
    <name type="scientific">Penicillium steckii</name>
    <dbReference type="NCBI Taxonomy" id="303698"/>
    <lineage>
        <taxon>Eukaryota</taxon>
        <taxon>Fungi</taxon>
        <taxon>Dikarya</taxon>
        <taxon>Ascomycota</taxon>
        <taxon>Pezizomycotina</taxon>
        <taxon>Eurotiomycetes</taxon>
        <taxon>Eurotiomycetidae</taxon>
        <taxon>Eurotiales</taxon>
        <taxon>Aspergillaceae</taxon>
        <taxon>Penicillium</taxon>
    </lineage>
</organism>
<dbReference type="Gene3D" id="3.30.300.30">
    <property type="match status" value="1"/>
</dbReference>
<dbReference type="CDD" id="cd05930">
    <property type="entry name" value="A_NRPS"/>
    <property type="match status" value="1"/>
</dbReference>
<evidence type="ECO:0000256" key="2">
    <source>
        <dbReference type="ARBA" id="ARBA00022553"/>
    </source>
</evidence>
<dbReference type="Gene3D" id="1.10.1200.10">
    <property type="entry name" value="ACP-like"/>
    <property type="match status" value="1"/>
</dbReference>
<evidence type="ECO:0000259" key="3">
    <source>
        <dbReference type="PROSITE" id="PS50075"/>
    </source>
</evidence>
<dbReference type="GO" id="GO:0031177">
    <property type="term" value="F:phosphopantetheine binding"/>
    <property type="evidence" value="ECO:0007669"/>
    <property type="project" value="InterPro"/>
</dbReference>
<dbReference type="PANTHER" id="PTHR44845:SF6">
    <property type="entry name" value="BETA-ALANINE-ACTIVATING ENZYME"/>
    <property type="match status" value="1"/>
</dbReference>
<dbReference type="InterPro" id="IPR020845">
    <property type="entry name" value="AMP-binding_CS"/>
</dbReference>
<feature type="domain" description="Carrier" evidence="3">
    <location>
        <begin position="521"/>
        <end position="601"/>
    </location>
</feature>
<dbReference type="InterPro" id="IPR036291">
    <property type="entry name" value="NAD(P)-bd_dom_sf"/>
</dbReference>
<dbReference type="EMBL" id="MLKD01000001">
    <property type="protein sequence ID" value="OQE31895.1"/>
    <property type="molecule type" value="Genomic_DNA"/>
</dbReference>
<dbReference type="InterPro" id="IPR000873">
    <property type="entry name" value="AMP-dep_synth/lig_dom"/>
</dbReference>
<dbReference type="InterPro" id="IPR020806">
    <property type="entry name" value="PKS_PP-bd"/>
</dbReference>
<evidence type="ECO:0000313" key="5">
    <source>
        <dbReference type="Proteomes" id="UP000191285"/>
    </source>
</evidence>
<gene>
    <name evidence="4" type="ORF">PENSTE_c001G01468</name>
</gene>
<protein>
    <recommendedName>
        <fullName evidence="3">Carrier domain-containing protein</fullName>
    </recommendedName>
</protein>
<dbReference type="SUPFAM" id="SSF51735">
    <property type="entry name" value="NAD(P)-binding Rossmann-fold domains"/>
    <property type="match status" value="1"/>
</dbReference>
<dbReference type="Pfam" id="PF00550">
    <property type="entry name" value="PP-binding"/>
    <property type="match status" value="1"/>
</dbReference>
<name>A0A1V6TZY3_9EURO</name>
<reference evidence="5" key="1">
    <citation type="journal article" date="2017" name="Nat. Microbiol.">
        <title>Global analysis of biosynthetic gene clusters reveals vast potential of secondary metabolite production in Penicillium species.</title>
        <authorList>
            <person name="Nielsen J.C."/>
            <person name="Grijseels S."/>
            <person name="Prigent S."/>
            <person name="Ji B."/>
            <person name="Dainat J."/>
            <person name="Nielsen K.F."/>
            <person name="Frisvad J.C."/>
            <person name="Workman M."/>
            <person name="Nielsen J."/>
        </authorList>
    </citation>
    <scope>NUCLEOTIDE SEQUENCE [LARGE SCALE GENOMIC DNA]</scope>
    <source>
        <strain evidence="5">IBT 24891</strain>
    </source>
</reference>
<keyword evidence="5" id="KW-1185">Reference proteome</keyword>
<dbReference type="InterPro" id="IPR009081">
    <property type="entry name" value="PP-bd_ACP"/>
</dbReference>
<evidence type="ECO:0000256" key="1">
    <source>
        <dbReference type="ARBA" id="ARBA00022450"/>
    </source>
</evidence>
<dbReference type="PROSITE" id="PS50075">
    <property type="entry name" value="CARRIER"/>
    <property type="match status" value="1"/>
</dbReference>
<evidence type="ECO:0000313" key="4">
    <source>
        <dbReference type="EMBL" id="OQE31895.1"/>
    </source>
</evidence>
<dbReference type="Pfam" id="PF07993">
    <property type="entry name" value="NAD_binding_4"/>
    <property type="match status" value="1"/>
</dbReference>
<dbReference type="InterPro" id="IPR045851">
    <property type="entry name" value="AMP-bd_C_sf"/>
</dbReference>
<dbReference type="OrthoDB" id="329835at2759"/>
<dbReference type="InterPro" id="IPR013120">
    <property type="entry name" value="FAR_NAD-bd"/>
</dbReference>
<comment type="caution">
    <text evidence="4">The sequence shown here is derived from an EMBL/GenBank/DDBJ whole genome shotgun (WGS) entry which is preliminary data.</text>
</comment>